<comment type="subcellular location">
    <subcellularLocation>
        <location evidence="1">Cytoplasm</location>
    </subcellularLocation>
</comment>
<sequence>MELTYTLCELPEIAGKVLKSSPTKTLLFYGEMGVGKTTLIKEIAKELGVKDVLNSPTFSIVNEYLLEEDKLFHFDFYRLETEEEAMDIGVEDYFESGHWNFIEWPEKIPHLLPEANTRIQLTKNQNGSRTINILPVN</sequence>
<evidence type="ECO:0000256" key="4">
    <source>
        <dbReference type="ARBA" id="ARBA00022490"/>
    </source>
</evidence>
<dbReference type="GO" id="GO:0046872">
    <property type="term" value="F:metal ion binding"/>
    <property type="evidence" value="ECO:0007669"/>
    <property type="project" value="UniProtKB-KW"/>
</dbReference>
<comment type="similarity">
    <text evidence="2">Belongs to the TsaE family.</text>
</comment>
<keyword evidence="5" id="KW-0819">tRNA processing</keyword>
<dbReference type="NCBIfam" id="TIGR00150">
    <property type="entry name" value="T6A_YjeE"/>
    <property type="match status" value="1"/>
</dbReference>
<accession>A0A7G8PWG4</accession>
<keyword evidence="8" id="KW-0067">ATP-binding</keyword>
<dbReference type="InterPro" id="IPR027417">
    <property type="entry name" value="P-loop_NTPase"/>
</dbReference>
<proteinExistence type="inferred from homology"/>
<keyword evidence="7" id="KW-0547">Nucleotide-binding</keyword>
<dbReference type="KEGG" id="alti:ALE3EI_2135"/>
<evidence type="ECO:0000256" key="3">
    <source>
        <dbReference type="ARBA" id="ARBA00019010"/>
    </source>
</evidence>
<evidence type="ECO:0000256" key="7">
    <source>
        <dbReference type="ARBA" id="ARBA00022741"/>
    </source>
</evidence>
<gene>
    <name evidence="11" type="ORF">ALE3EI_2135</name>
</gene>
<dbReference type="Proteomes" id="UP000515514">
    <property type="component" value="Chromosome"/>
</dbReference>
<dbReference type="GO" id="GO:0005524">
    <property type="term" value="F:ATP binding"/>
    <property type="evidence" value="ECO:0007669"/>
    <property type="project" value="UniProtKB-KW"/>
</dbReference>
<evidence type="ECO:0000256" key="6">
    <source>
        <dbReference type="ARBA" id="ARBA00022723"/>
    </source>
</evidence>
<dbReference type="RefSeq" id="WP_186988529.1">
    <property type="nucleotide sequence ID" value="NZ_CP052909.1"/>
</dbReference>
<keyword evidence="9" id="KW-0460">Magnesium</keyword>
<keyword evidence="12" id="KW-1185">Reference proteome</keyword>
<evidence type="ECO:0000313" key="11">
    <source>
        <dbReference type="EMBL" id="QNJ98680.1"/>
    </source>
</evidence>
<evidence type="ECO:0000256" key="2">
    <source>
        <dbReference type="ARBA" id="ARBA00007599"/>
    </source>
</evidence>
<dbReference type="SUPFAM" id="SSF52540">
    <property type="entry name" value="P-loop containing nucleoside triphosphate hydrolases"/>
    <property type="match status" value="1"/>
</dbReference>
<evidence type="ECO:0000256" key="8">
    <source>
        <dbReference type="ARBA" id="ARBA00022840"/>
    </source>
</evidence>
<dbReference type="Pfam" id="PF02367">
    <property type="entry name" value="TsaE"/>
    <property type="match status" value="1"/>
</dbReference>
<dbReference type="PANTHER" id="PTHR33540:SF2">
    <property type="entry name" value="TRNA THREONYLCARBAMOYLADENOSINE BIOSYNTHESIS PROTEIN TSAE"/>
    <property type="match status" value="1"/>
</dbReference>
<protein>
    <recommendedName>
        <fullName evidence="3">tRNA threonylcarbamoyladenosine biosynthesis protein TsaE</fullName>
    </recommendedName>
    <alternativeName>
        <fullName evidence="10">t(6)A37 threonylcarbamoyladenosine biosynthesis protein TsaE</fullName>
    </alternativeName>
</protein>
<keyword evidence="6" id="KW-0479">Metal-binding</keyword>
<dbReference type="GO" id="GO:0002949">
    <property type="term" value="P:tRNA threonylcarbamoyladenosine modification"/>
    <property type="evidence" value="ECO:0007669"/>
    <property type="project" value="InterPro"/>
</dbReference>
<keyword evidence="4" id="KW-0963">Cytoplasm</keyword>
<dbReference type="InterPro" id="IPR003442">
    <property type="entry name" value="T6A_TsaE"/>
</dbReference>
<dbReference type="AlphaFoldDB" id="A0A7G8PWG4"/>
<evidence type="ECO:0000256" key="9">
    <source>
        <dbReference type="ARBA" id="ARBA00022842"/>
    </source>
</evidence>
<organism evidence="11 12">
    <name type="scientific">Constantimarinum furrinae</name>
    <dbReference type="NCBI Taxonomy" id="2562285"/>
    <lineage>
        <taxon>Bacteria</taxon>
        <taxon>Pseudomonadati</taxon>
        <taxon>Bacteroidota</taxon>
        <taxon>Flavobacteriia</taxon>
        <taxon>Flavobacteriales</taxon>
        <taxon>Flavobacteriaceae</taxon>
        <taxon>Altibacter/Constantimarinum group</taxon>
        <taxon>Constantimarinum</taxon>
    </lineage>
</organism>
<dbReference type="GO" id="GO:0005737">
    <property type="term" value="C:cytoplasm"/>
    <property type="evidence" value="ECO:0007669"/>
    <property type="project" value="UniProtKB-SubCell"/>
</dbReference>
<evidence type="ECO:0000313" key="12">
    <source>
        <dbReference type="Proteomes" id="UP000515514"/>
    </source>
</evidence>
<evidence type="ECO:0000256" key="10">
    <source>
        <dbReference type="ARBA" id="ARBA00032441"/>
    </source>
</evidence>
<evidence type="ECO:0000256" key="1">
    <source>
        <dbReference type="ARBA" id="ARBA00004496"/>
    </source>
</evidence>
<reference evidence="11 12" key="1">
    <citation type="submission" date="2020-04" db="EMBL/GenBank/DDBJ databases">
        <title>Genome sequence of Altibacter aquimarinus strain ALE3EI.</title>
        <authorList>
            <person name="Oh H.-M."/>
            <person name="Jang D."/>
        </authorList>
    </citation>
    <scope>NUCLEOTIDE SEQUENCE [LARGE SCALE GENOMIC DNA]</scope>
    <source>
        <strain evidence="11 12">ALE3EI</strain>
    </source>
</reference>
<name>A0A7G8PWG4_9FLAO</name>
<dbReference type="PANTHER" id="PTHR33540">
    <property type="entry name" value="TRNA THREONYLCARBAMOYLADENOSINE BIOSYNTHESIS PROTEIN TSAE"/>
    <property type="match status" value="1"/>
</dbReference>
<evidence type="ECO:0000256" key="5">
    <source>
        <dbReference type="ARBA" id="ARBA00022694"/>
    </source>
</evidence>
<dbReference type="Gene3D" id="3.40.50.300">
    <property type="entry name" value="P-loop containing nucleotide triphosphate hydrolases"/>
    <property type="match status" value="1"/>
</dbReference>
<dbReference type="EMBL" id="CP052909">
    <property type="protein sequence ID" value="QNJ98680.1"/>
    <property type="molecule type" value="Genomic_DNA"/>
</dbReference>